<feature type="transmembrane region" description="Helical" evidence="8">
    <location>
        <begin position="1035"/>
        <end position="1053"/>
    </location>
</feature>
<keyword evidence="4" id="KW-0677">Repeat</keyword>
<keyword evidence="8" id="KW-1133">Transmembrane helix</keyword>
<dbReference type="InterPro" id="IPR002933">
    <property type="entry name" value="Peptidase_M20"/>
</dbReference>
<dbReference type="SUPFAM" id="SSF56219">
    <property type="entry name" value="DNase I-like"/>
    <property type="match status" value="1"/>
</dbReference>
<organism evidence="10 11">
    <name type="scientific">Aphanomyces astaci</name>
    <name type="common">Crayfish plague agent</name>
    <dbReference type="NCBI Taxonomy" id="112090"/>
    <lineage>
        <taxon>Eukaryota</taxon>
        <taxon>Sar</taxon>
        <taxon>Stramenopiles</taxon>
        <taxon>Oomycota</taxon>
        <taxon>Saprolegniomycetes</taxon>
        <taxon>Saprolegniales</taxon>
        <taxon>Verrucalvaceae</taxon>
        <taxon>Aphanomyces</taxon>
    </lineage>
</organism>
<dbReference type="Proteomes" id="UP000283543">
    <property type="component" value="Unassembled WGS sequence"/>
</dbReference>
<feature type="transmembrane region" description="Helical" evidence="8">
    <location>
        <begin position="845"/>
        <end position="863"/>
    </location>
</feature>
<reference evidence="10 11" key="1">
    <citation type="submission" date="2018-08" db="EMBL/GenBank/DDBJ databases">
        <title>Aphanomyces genome sequencing and annotation.</title>
        <authorList>
            <person name="Minardi D."/>
            <person name="Oidtmann B."/>
            <person name="Van Der Giezen M."/>
            <person name="Studholme D.J."/>
        </authorList>
    </citation>
    <scope>NUCLEOTIDE SEQUENCE [LARGE SCALE GENOMIC DNA]</scope>
    <source>
        <strain evidence="10 11">Si</strain>
    </source>
</reference>
<feature type="transmembrane region" description="Helical" evidence="8">
    <location>
        <begin position="1215"/>
        <end position="1236"/>
    </location>
</feature>
<evidence type="ECO:0000256" key="4">
    <source>
        <dbReference type="ARBA" id="ARBA00022737"/>
    </source>
</evidence>
<dbReference type="PROSITE" id="PS50294">
    <property type="entry name" value="WD_REPEATS_REGION"/>
    <property type="match status" value="3"/>
</dbReference>
<evidence type="ECO:0000313" key="10">
    <source>
        <dbReference type="EMBL" id="RHY59169.1"/>
    </source>
</evidence>
<dbReference type="GO" id="GO:0008233">
    <property type="term" value="F:peptidase activity"/>
    <property type="evidence" value="ECO:0007669"/>
    <property type="project" value="UniProtKB-KW"/>
</dbReference>
<keyword evidence="8" id="KW-0812">Transmembrane</keyword>
<dbReference type="Gene3D" id="2.130.10.10">
    <property type="entry name" value="YVTN repeat-like/Quinoprotein amine dehydrogenase"/>
    <property type="match status" value="2"/>
</dbReference>
<comment type="caution">
    <text evidence="10">The sequence shown here is derived from an EMBL/GenBank/DDBJ whole genome shotgun (WGS) entry which is preliminary data.</text>
</comment>
<feature type="domain" description="PGAP2IP C-terminal nuclease-like" evidence="9">
    <location>
        <begin position="1268"/>
        <end position="1439"/>
    </location>
</feature>
<feature type="transmembrane region" description="Helical" evidence="8">
    <location>
        <begin position="1175"/>
        <end position="1194"/>
    </location>
</feature>
<keyword evidence="3" id="KW-0479">Metal-binding</keyword>
<dbReference type="InterPro" id="IPR036691">
    <property type="entry name" value="Endo/exonu/phosph_ase_sf"/>
</dbReference>
<evidence type="ECO:0000256" key="3">
    <source>
        <dbReference type="ARBA" id="ARBA00022723"/>
    </source>
</evidence>
<accession>A0A418C0H2</accession>
<keyword evidence="8" id="KW-0472">Membrane</keyword>
<evidence type="ECO:0000256" key="5">
    <source>
        <dbReference type="ARBA" id="ARBA00022801"/>
    </source>
</evidence>
<feature type="transmembrane region" description="Helical" evidence="8">
    <location>
        <begin position="1012"/>
        <end position="1029"/>
    </location>
</feature>
<dbReference type="PRINTS" id="PR00320">
    <property type="entry name" value="GPROTEINBRPT"/>
</dbReference>
<keyword evidence="1 6" id="KW-0853">WD repeat</keyword>
<feature type="transmembrane region" description="Helical" evidence="8">
    <location>
        <begin position="906"/>
        <end position="927"/>
    </location>
</feature>
<dbReference type="PROSITE" id="PS00678">
    <property type="entry name" value="WD_REPEATS_1"/>
    <property type="match status" value="3"/>
</dbReference>
<dbReference type="InterPro" id="IPR015943">
    <property type="entry name" value="WD40/YVTN_repeat-like_dom_sf"/>
</dbReference>
<dbReference type="InterPro" id="IPR001680">
    <property type="entry name" value="WD40_rpt"/>
</dbReference>
<dbReference type="CDD" id="cd00200">
    <property type="entry name" value="WD40"/>
    <property type="match status" value="1"/>
</dbReference>
<dbReference type="InterPro" id="IPR019775">
    <property type="entry name" value="WD40_repeat_CS"/>
</dbReference>
<feature type="repeat" description="WD" evidence="6">
    <location>
        <begin position="289"/>
        <end position="321"/>
    </location>
</feature>
<dbReference type="GO" id="GO:0006751">
    <property type="term" value="P:glutathione catabolic process"/>
    <property type="evidence" value="ECO:0007669"/>
    <property type="project" value="TreeGrafter"/>
</dbReference>
<dbReference type="Pfam" id="PF23226">
    <property type="entry name" value="Exo_endo_phos_PGAP2IP"/>
    <property type="match status" value="1"/>
</dbReference>
<dbReference type="Gene3D" id="3.60.10.10">
    <property type="entry name" value="Endonuclease/exonuclease/phosphatase"/>
    <property type="match status" value="1"/>
</dbReference>
<evidence type="ECO:0000256" key="2">
    <source>
        <dbReference type="ARBA" id="ARBA00022670"/>
    </source>
</evidence>
<dbReference type="VEuPathDB" id="FungiDB:H257_02191"/>
<evidence type="ECO:0000313" key="11">
    <source>
        <dbReference type="Proteomes" id="UP000283543"/>
    </source>
</evidence>
<evidence type="ECO:0000256" key="6">
    <source>
        <dbReference type="PROSITE-ProRule" id="PRU00221"/>
    </source>
</evidence>
<keyword evidence="5" id="KW-0378">Hydrolase</keyword>
<dbReference type="GO" id="GO:0006508">
    <property type="term" value="P:proteolysis"/>
    <property type="evidence" value="ECO:0007669"/>
    <property type="project" value="UniProtKB-KW"/>
</dbReference>
<dbReference type="EMBL" id="QUTB01004874">
    <property type="protein sequence ID" value="RHY59169.1"/>
    <property type="molecule type" value="Genomic_DNA"/>
</dbReference>
<dbReference type="SMART" id="SM00320">
    <property type="entry name" value="WD40"/>
    <property type="match status" value="6"/>
</dbReference>
<dbReference type="SUPFAM" id="SSF50978">
    <property type="entry name" value="WD40 repeat-like"/>
    <property type="match status" value="1"/>
</dbReference>
<dbReference type="VEuPathDB" id="FungiDB:H257_02190"/>
<dbReference type="Gene3D" id="3.40.630.10">
    <property type="entry name" value="Zn peptidases"/>
    <property type="match status" value="1"/>
</dbReference>
<name>A0A418C0H2_APHAT</name>
<dbReference type="Pfam" id="PF01546">
    <property type="entry name" value="Peptidase_M20"/>
    <property type="match status" value="1"/>
</dbReference>
<dbReference type="SUPFAM" id="SSF53187">
    <property type="entry name" value="Zn-dependent exopeptidases"/>
    <property type="match status" value="1"/>
</dbReference>
<evidence type="ECO:0000256" key="7">
    <source>
        <dbReference type="SAM" id="MobiDB-lite"/>
    </source>
</evidence>
<evidence type="ECO:0000256" key="8">
    <source>
        <dbReference type="SAM" id="Phobius"/>
    </source>
</evidence>
<proteinExistence type="predicted"/>
<feature type="repeat" description="WD" evidence="6">
    <location>
        <begin position="91"/>
        <end position="123"/>
    </location>
</feature>
<feature type="region of interest" description="Disordered" evidence="7">
    <location>
        <begin position="328"/>
        <end position="350"/>
    </location>
</feature>
<feature type="repeat" description="WD" evidence="6">
    <location>
        <begin position="247"/>
        <end position="288"/>
    </location>
</feature>
<dbReference type="PROSITE" id="PS50082">
    <property type="entry name" value="WD_REPEATS_2"/>
    <property type="match status" value="4"/>
</dbReference>
<evidence type="ECO:0000256" key="1">
    <source>
        <dbReference type="ARBA" id="ARBA00022574"/>
    </source>
</evidence>
<dbReference type="InterPro" id="IPR057315">
    <property type="entry name" value="Exo_endo_phos_PGAP2IP_C"/>
</dbReference>
<feature type="transmembrane region" description="Helical" evidence="8">
    <location>
        <begin position="884"/>
        <end position="900"/>
    </location>
</feature>
<feature type="transmembrane region" description="Helical" evidence="8">
    <location>
        <begin position="934"/>
        <end position="956"/>
    </location>
</feature>
<dbReference type="Gene3D" id="3.30.70.360">
    <property type="match status" value="1"/>
</dbReference>
<dbReference type="GO" id="GO:0046872">
    <property type="term" value="F:metal ion binding"/>
    <property type="evidence" value="ECO:0007669"/>
    <property type="project" value="UniProtKB-KW"/>
</dbReference>
<feature type="repeat" description="WD" evidence="6">
    <location>
        <begin position="49"/>
        <end position="90"/>
    </location>
</feature>
<sequence length="1490" mass="162797">MPTDAEERDHTHQVLMYDTPSSKDAKAAKGIPAVHSSQGLLDTNNSFMTFRHKASISALALLRNPQRLCAGTQDNLIVIWELDEFSPAYSLEGHTRSIIALEVVPDTHTLISSSADQSLRVWDGKHDFQCVQVINGFNGHILSLTATNDTLFMACQDTHVKMASISSSSAAAHVLAPLEKWTLVSNHHGYVYGIHLYSDKSNRNLLFSCSSDSTIGVTPRHTLMPLASQDKTIGCWDIDSMRCNGILKGHTAAVLSICSLKDKNRICSGSADDTVRIWNTQSLACVHTLNGHHGGVSGILSTDMFVFSASEDSTVRVWDMDFITNMTSTSSTSSSSGRLAGGHHDDGSTSNHKFKMDATLLATSNKQTSDASLIHLLRKFVAIQTVSVDPTMIDECWLGAKFLKNLLRQLGAECRVVHCGPGINPIVIGKLIHDPTKPTVDVQPAALEDGWDTNPFLLTGQNGYLYGRGTTDDKGPIIATLFAIRELLSSADGVASVPNFMFLYQGEGENQAQGFKEAVEDHLSYFSPVDLIFISNNYWLGDHTPCLTYGMRGCLEIEIQVDGPAVDVHAGVDGGAIRQPMLDIVALLNGILDPRTGRFTDAGFYDDVRRVTPEELALFHHTLSDFDVDTYRQTLGVRDLLPPFLATATANPSVNVLMNRWRFPSASVSAIKGSIDNSSIIPRAACTELTLRTVPDQSPEEMEALVLAHIRAQFGLLGSTNTLSLHVKANVPWWLGDLDSSYYKAAERALEKHWKKKPMMVREGGSSQITMFLKTTLQAPVMHFPMGQASDRAHLQNERIRLRNLRTGKDALVDFFAAIATDAAIANPSSSGREDMSSELPWNQLVGMLAAHTATGLVFWALIDQLPRDVYWFCLQEMNLSSKLAFLGLLFLLPLIVVSHKLRLAAAQYGSVLDAMGLLCLFVRFHVDTTFHLVVPATLSVTGLMLANFVTLALRWGNKSLNPVVPGLADALVTVVVCQLPVALACVYLFFYRPHPLLDSPVSARHAWWRSVGSIASIPLVVFVTQWVLPRFVMLIVWTTGLLCFCTTAKVNVQLVGTACMAVALPSLWIDLVPPIGYAPSASNVSATQLVSATVISGSVLPNDKSTPSPHTGRVHSADSLPTYASPSSASLSTGLCITPCLGTLAYILLTALTIILTCYDYLPDELRFLRGQRYPLLLAVGLLLSAANAVTLIRSRHRRHCRFVRWTSMHALRAVVVTGLLVGVLCPVAIVRLVINHSSVCRTFSPSNTLLGVPSDFRVFSFNVYQGFNRAGLTNFQPILTAIQDYQPHMVALQSDTMQAGSGAIDMTDFLAQELGMYSYAHPRTDEDSFGCTFLSVFPIVEALSTGVILPSPRGENACMQMVAVDVHGTVVTVVNVHLGNDGMSEKQTQLDVAARTIVSRPMNGPLLVVGDFNTRKNTAQYRSFVQNAGQVRDAGSAANCRQSFNDTSVPIEYMFYSNVRCVQFDYPHTYPQDETADSFPRIGHFTLT</sequence>
<evidence type="ECO:0000259" key="9">
    <source>
        <dbReference type="Pfam" id="PF23226"/>
    </source>
</evidence>
<feature type="transmembrane region" description="Helical" evidence="8">
    <location>
        <begin position="1141"/>
        <end position="1163"/>
    </location>
</feature>
<dbReference type="Pfam" id="PF00400">
    <property type="entry name" value="WD40"/>
    <property type="match status" value="3"/>
</dbReference>
<dbReference type="InterPro" id="IPR036322">
    <property type="entry name" value="WD40_repeat_dom_sf"/>
</dbReference>
<gene>
    <name evidence="10" type="ORF">DYB34_007436</name>
</gene>
<dbReference type="PANTHER" id="PTHR43270">
    <property type="entry name" value="BETA-ALA-HIS DIPEPTIDASE"/>
    <property type="match status" value="1"/>
</dbReference>
<feature type="transmembrane region" description="Helical" evidence="8">
    <location>
        <begin position="968"/>
        <end position="991"/>
    </location>
</feature>
<keyword evidence="2" id="KW-0645">Protease</keyword>
<dbReference type="InterPro" id="IPR051458">
    <property type="entry name" value="Cyt/Met_Dipeptidase"/>
</dbReference>
<dbReference type="InterPro" id="IPR020472">
    <property type="entry name" value="WD40_PAC1"/>
</dbReference>
<dbReference type="PANTHER" id="PTHR43270:SF8">
    <property type="entry name" value="DI- AND TRIPEPTIDASE DUG2-RELATED"/>
    <property type="match status" value="1"/>
</dbReference>
<protein>
    <recommendedName>
        <fullName evidence="9">PGAP2IP C-terminal nuclease-like domain-containing protein</fullName>
    </recommendedName>
</protein>